<name>A0A6J1FGN7_CUCMO</name>
<evidence type="ECO:0000313" key="7">
    <source>
        <dbReference type="Proteomes" id="UP000504609"/>
    </source>
</evidence>
<reference evidence="8" key="1">
    <citation type="submission" date="2025-08" db="UniProtKB">
        <authorList>
            <consortium name="RefSeq"/>
        </authorList>
    </citation>
    <scope>IDENTIFICATION</scope>
    <source>
        <tissue evidence="8">Young leaves</tissue>
    </source>
</reference>
<keyword evidence="5" id="KW-0285">Flavoprotein</keyword>
<comment type="cofactor">
    <cofactor evidence="5">
        <name>FAD</name>
        <dbReference type="ChEBI" id="CHEBI:57692"/>
    </cofactor>
</comment>
<feature type="domain" description="Proline dehydrogenase" evidence="6">
    <location>
        <begin position="135"/>
        <end position="469"/>
    </location>
</feature>
<organism evidence="7 8">
    <name type="scientific">Cucurbita moschata</name>
    <name type="common">Winter crookneck squash</name>
    <name type="synonym">Cucurbita pepo var. moschata</name>
    <dbReference type="NCBI Taxonomy" id="3662"/>
    <lineage>
        <taxon>Eukaryota</taxon>
        <taxon>Viridiplantae</taxon>
        <taxon>Streptophyta</taxon>
        <taxon>Embryophyta</taxon>
        <taxon>Tracheophyta</taxon>
        <taxon>Spermatophyta</taxon>
        <taxon>Magnoliopsida</taxon>
        <taxon>eudicotyledons</taxon>
        <taxon>Gunneridae</taxon>
        <taxon>Pentapetalae</taxon>
        <taxon>rosids</taxon>
        <taxon>fabids</taxon>
        <taxon>Cucurbitales</taxon>
        <taxon>Cucurbitaceae</taxon>
        <taxon>Cucurbiteae</taxon>
        <taxon>Cucurbita</taxon>
    </lineage>
</organism>
<dbReference type="PANTHER" id="PTHR13914">
    <property type="entry name" value="PROLINE OXIDASE"/>
    <property type="match status" value="1"/>
</dbReference>
<evidence type="ECO:0000256" key="2">
    <source>
        <dbReference type="ARBA" id="ARBA00012695"/>
    </source>
</evidence>
<evidence type="ECO:0000256" key="3">
    <source>
        <dbReference type="ARBA" id="ARBA00023002"/>
    </source>
</evidence>
<evidence type="ECO:0000256" key="1">
    <source>
        <dbReference type="ARBA" id="ARBA00005869"/>
    </source>
</evidence>
<comment type="catalytic activity">
    <reaction evidence="5">
        <text>L-proline + a quinone = (S)-1-pyrroline-5-carboxylate + a quinol + H(+)</text>
        <dbReference type="Rhea" id="RHEA:23784"/>
        <dbReference type="ChEBI" id="CHEBI:15378"/>
        <dbReference type="ChEBI" id="CHEBI:17388"/>
        <dbReference type="ChEBI" id="CHEBI:24646"/>
        <dbReference type="ChEBI" id="CHEBI:60039"/>
        <dbReference type="ChEBI" id="CHEBI:132124"/>
        <dbReference type="EC" id="1.5.5.2"/>
    </reaction>
</comment>
<evidence type="ECO:0000259" key="6">
    <source>
        <dbReference type="Pfam" id="PF01619"/>
    </source>
</evidence>
<sequence>MARSILSTQSKIPKNVFFYAFNRLLNTAASSSAAAFTSAASTPPPHLNLAVSPAAPTVDFSDTKALFGSLSTLEVLHAAASLHVAAVGPVVDVGMWVMNSKLMDVELARDVIFGTVRHSFYRHFCAGEDDTAVGKTVRRLHNVGLRSMLDYAIEYANDEESCDRNLHGFLRTIEATRVLPRGSASFVVAKVSAICPLRLLERVSDLLRWQQKDPCLNLPWKLKTFPIFSESSPLYHTLQQPNPLTNEEQKSLQISHQRLMKICQSCVDANVPLAIDAEHTKIQPAIDYFTYSAAIIHNKDHNPIVYGTLQAYLKDAKDRLLLVTKEANEMRVPLGIKLVRGAYMSSESKLASSLGFESPIHNSIHDTHACYNSCASFLLDNIATGSSGAILATHNVESGKLAAKKAYEIGIEKLKKKLEFAQLYGMSEALSYGLRNAGFQVSKYMPFGAVDMVMPYLLRRAEENRGLLSASNLDRQLMRKELGRRVKEYLRGERRAF</sequence>
<dbReference type="GO" id="GO:0005739">
    <property type="term" value="C:mitochondrion"/>
    <property type="evidence" value="ECO:0007669"/>
    <property type="project" value="TreeGrafter"/>
</dbReference>
<keyword evidence="4 5" id="KW-0642">Proline metabolism</keyword>
<gene>
    <name evidence="8" type="primary">LOC111445322</name>
</gene>
<keyword evidence="5" id="KW-0274">FAD</keyword>
<comment type="similarity">
    <text evidence="1 5">Belongs to the proline oxidase family.</text>
</comment>
<dbReference type="GO" id="GO:0010133">
    <property type="term" value="P:L-proline catabolic process to L-glutamate"/>
    <property type="evidence" value="ECO:0007669"/>
    <property type="project" value="TreeGrafter"/>
</dbReference>
<dbReference type="SUPFAM" id="SSF51730">
    <property type="entry name" value="FAD-linked oxidoreductase"/>
    <property type="match status" value="1"/>
</dbReference>
<evidence type="ECO:0000256" key="4">
    <source>
        <dbReference type="ARBA" id="ARBA00023062"/>
    </source>
</evidence>
<proteinExistence type="inferred from homology"/>
<dbReference type="GO" id="GO:0071949">
    <property type="term" value="F:FAD binding"/>
    <property type="evidence" value="ECO:0007669"/>
    <property type="project" value="TreeGrafter"/>
</dbReference>
<comment type="function">
    <text evidence="5">Converts proline to delta-1-pyrroline-5-carboxylate.</text>
</comment>
<dbReference type="Proteomes" id="UP000504609">
    <property type="component" value="Unplaced"/>
</dbReference>
<evidence type="ECO:0000313" key="8">
    <source>
        <dbReference type="RefSeq" id="XP_022939392.1"/>
    </source>
</evidence>
<evidence type="ECO:0000256" key="5">
    <source>
        <dbReference type="RuleBase" id="RU364054"/>
    </source>
</evidence>
<protein>
    <recommendedName>
        <fullName evidence="2 5">Proline dehydrogenase</fullName>
        <ecNumber evidence="2 5">1.5.5.2</ecNumber>
    </recommendedName>
</protein>
<dbReference type="InterPro" id="IPR002872">
    <property type="entry name" value="Proline_DH_dom"/>
</dbReference>
<dbReference type="Pfam" id="PF01619">
    <property type="entry name" value="Pro_dh"/>
    <property type="match status" value="1"/>
</dbReference>
<accession>A0A6J1FGN7</accession>
<dbReference type="EC" id="1.5.5.2" evidence="2 5"/>
<dbReference type="GO" id="GO:0004657">
    <property type="term" value="F:proline dehydrogenase activity"/>
    <property type="evidence" value="ECO:0007669"/>
    <property type="project" value="UniProtKB-EC"/>
</dbReference>
<dbReference type="KEGG" id="cmos:111445322"/>
<dbReference type="GeneID" id="111445322"/>
<dbReference type="InterPro" id="IPR015659">
    <property type="entry name" value="Proline_oxidase"/>
</dbReference>
<keyword evidence="3 5" id="KW-0560">Oxidoreductase</keyword>
<dbReference type="InterPro" id="IPR029041">
    <property type="entry name" value="FAD-linked_oxidoreductase-like"/>
</dbReference>
<dbReference type="PANTHER" id="PTHR13914:SF0">
    <property type="entry name" value="PROLINE DEHYDROGENASE 1, MITOCHONDRIAL"/>
    <property type="match status" value="1"/>
</dbReference>
<keyword evidence="7" id="KW-1185">Reference proteome</keyword>
<dbReference type="RefSeq" id="XP_022939392.1">
    <property type="nucleotide sequence ID" value="XM_023083624.1"/>
</dbReference>
<dbReference type="Gene3D" id="3.20.20.220">
    <property type="match status" value="1"/>
</dbReference>
<dbReference type="AlphaFoldDB" id="A0A6J1FGN7"/>